<dbReference type="InterPro" id="IPR042086">
    <property type="entry name" value="MeTrfase_capping"/>
</dbReference>
<organism evidence="5 6">
    <name type="scientific">Lithocarpus litseifolius</name>
    <dbReference type="NCBI Taxonomy" id="425828"/>
    <lineage>
        <taxon>Eukaryota</taxon>
        <taxon>Viridiplantae</taxon>
        <taxon>Streptophyta</taxon>
        <taxon>Embryophyta</taxon>
        <taxon>Tracheophyta</taxon>
        <taxon>Spermatophyta</taxon>
        <taxon>Magnoliopsida</taxon>
        <taxon>eudicotyledons</taxon>
        <taxon>Gunneridae</taxon>
        <taxon>Pentapetalae</taxon>
        <taxon>rosids</taxon>
        <taxon>fabids</taxon>
        <taxon>Fagales</taxon>
        <taxon>Fagaceae</taxon>
        <taxon>Lithocarpus</taxon>
    </lineage>
</organism>
<dbReference type="GO" id="GO:0032259">
    <property type="term" value="P:methylation"/>
    <property type="evidence" value="ECO:0007669"/>
    <property type="project" value="UniProtKB-KW"/>
</dbReference>
<dbReference type="Gene3D" id="3.40.50.150">
    <property type="entry name" value="Vaccinia Virus protein VP39"/>
    <property type="match status" value="2"/>
</dbReference>
<protein>
    <submittedName>
        <fullName evidence="5">Uncharacterized protein</fullName>
    </submittedName>
</protein>
<evidence type="ECO:0000256" key="3">
    <source>
        <dbReference type="ARBA" id="ARBA00022723"/>
    </source>
</evidence>
<dbReference type="Pfam" id="PF03492">
    <property type="entry name" value="Methyltransf_7"/>
    <property type="match status" value="1"/>
</dbReference>
<name>A0AAW2BU42_9ROSI</name>
<keyword evidence="1" id="KW-0489">Methyltransferase</keyword>
<dbReference type="GO" id="GO:0008168">
    <property type="term" value="F:methyltransferase activity"/>
    <property type="evidence" value="ECO:0007669"/>
    <property type="project" value="UniProtKB-KW"/>
</dbReference>
<evidence type="ECO:0000313" key="5">
    <source>
        <dbReference type="EMBL" id="KAK9989469.1"/>
    </source>
</evidence>
<keyword evidence="3" id="KW-0479">Metal-binding</keyword>
<evidence type="ECO:0000256" key="4">
    <source>
        <dbReference type="ARBA" id="ARBA00022842"/>
    </source>
</evidence>
<dbReference type="EMBL" id="JAZDWU010000010">
    <property type="protein sequence ID" value="KAK9989469.1"/>
    <property type="molecule type" value="Genomic_DNA"/>
</dbReference>
<evidence type="ECO:0000313" key="6">
    <source>
        <dbReference type="Proteomes" id="UP001459277"/>
    </source>
</evidence>
<reference evidence="5 6" key="1">
    <citation type="submission" date="2024-01" db="EMBL/GenBank/DDBJ databases">
        <title>A telomere-to-telomere, gap-free genome of sweet tea (Lithocarpus litseifolius).</title>
        <authorList>
            <person name="Zhou J."/>
        </authorList>
    </citation>
    <scope>NUCLEOTIDE SEQUENCE [LARGE SCALE GENOMIC DNA]</scope>
    <source>
        <strain evidence="5">Zhou-2022a</strain>
        <tissue evidence="5">Leaf</tissue>
    </source>
</reference>
<dbReference type="PANTHER" id="PTHR31009">
    <property type="entry name" value="S-ADENOSYL-L-METHIONINE:CARBOXYL METHYLTRANSFERASE FAMILY PROTEIN"/>
    <property type="match status" value="1"/>
</dbReference>
<dbReference type="GO" id="GO:0046872">
    <property type="term" value="F:metal ion binding"/>
    <property type="evidence" value="ECO:0007669"/>
    <property type="project" value="UniProtKB-KW"/>
</dbReference>
<sequence length="278" mass="31037">MEVVQVLHMNGGIDETSYASNSLIQKKVISLTKHISEEAITNLYCSTLPRSLAIADLGCSSGPNTLFLVSELIKVPEGLDNNKGNIYMACTSPPDVLRAYYEQYQRDFSMFLKCRAEELVAGGGMVLTFLGRRSEDPSSRECCYIWELLAMALNDMVSEGLIDEDKMNSFNIPQYTPSPSEVKTEVSKQGYFSIDHLEVSAIKWNDFDNEFNASNAFSDDGYKVAKYMRAVADSMLVSHFGDGIIDEVFLRYGKIIADRISKENCQFINVTISITKIG</sequence>
<dbReference type="Gene3D" id="1.10.1200.270">
    <property type="entry name" value="Methyltransferase, alpha-helical capping domain"/>
    <property type="match status" value="2"/>
</dbReference>
<comment type="caution">
    <text evidence="5">The sequence shown here is derived from an EMBL/GenBank/DDBJ whole genome shotgun (WGS) entry which is preliminary data.</text>
</comment>
<dbReference type="AlphaFoldDB" id="A0AAW2BU42"/>
<keyword evidence="2" id="KW-0808">Transferase</keyword>
<keyword evidence="6" id="KW-1185">Reference proteome</keyword>
<dbReference type="Proteomes" id="UP001459277">
    <property type="component" value="Unassembled WGS sequence"/>
</dbReference>
<accession>A0AAW2BU42</accession>
<keyword evidence="4" id="KW-0460">Magnesium</keyword>
<proteinExistence type="predicted"/>
<dbReference type="InterPro" id="IPR029063">
    <property type="entry name" value="SAM-dependent_MTases_sf"/>
</dbReference>
<dbReference type="InterPro" id="IPR005299">
    <property type="entry name" value="MeTrfase_7"/>
</dbReference>
<evidence type="ECO:0000256" key="1">
    <source>
        <dbReference type="ARBA" id="ARBA00022603"/>
    </source>
</evidence>
<gene>
    <name evidence="5" type="ORF">SO802_029708</name>
</gene>
<dbReference type="SUPFAM" id="SSF53335">
    <property type="entry name" value="S-adenosyl-L-methionine-dependent methyltransferases"/>
    <property type="match status" value="1"/>
</dbReference>
<evidence type="ECO:0000256" key="2">
    <source>
        <dbReference type="ARBA" id="ARBA00022679"/>
    </source>
</evidence>